<comment type="caution">
    <text evidence="2">The sequence shown here is derived from an EMBL/GenBank/DDBJ whole genome shotgun (WGS) entry which is preliminary data.</text>
</comment>
<evidence type="ECO:0000313" key="3">
    <source>
        <dbReference type="Proteomes" id="UP000029066"/>
    </source>
</evidence>
<dbReference type="EMBL" id="JGZN01000006">
    <property type="protein sequence ID" value="KFI93189.1"/>
    <property type="molecule type" value="Genomic_DNA"/>
</dbReference>
<organism evidence="2 3">
    <name type="scientific">Bifidobacterium saguini DSM 23967</name>
    <dbReference type="NCBI Taxonomy" id="1437607"/>
    <lineage>
        <taxon>Bacteria</taxon>
        <taxon>Bacillati</taxon>
        <taxon>Actinomycetota</taxon>
        <taxon>Actinomycetes</taxon>
        <taxon>Bifidobacteriales</taxon>
        <taxon>Bifidobacteriaceae</taxon>
        <taxon>Bifidobacterium</taxon>
    </lineage>
</organism>
<dbReference type="AlphaFoldDB" id="A0A087DCD9"/>
<proteinExistence type="predicted"/>
<protein>
    <submittedName>
        <fullName evidence="2">Uncharacterized protein</fullName>
    </submittedName>
</protein>
<name>A0A087DCD9_9BIFI</name>
<reference evidence="2 3" key="1">
    <citation type="submission" date="2014-03" db="EMBL/GenBank/DDBJ databases">
        <title>Genomics of Bifidobacteria.</title>
        <authorList>
            <person name="Ventura M."/>
            <person name="Milani C."/>
            <person name="Lugli G.A."/>
        </authorList>
    </citation>
    <scope>NUCLEOTIDE SEQUENCE [LARGE SCALE GENOMIC DNA]</scope>
    <source>
        <strain evidence="2 3">DSM 23967</strain>
    </source>
</reference>
<dbReference type="Proteomes" id="UP000029066">
    <property type="component" value="Unassembled WGS sequence"/>
</dbReference>
<sequence length="266" mass="30879">MRKASKETVNVMMTLTCNEVTVSEFTAALEDNRGRVRKCLGSDWQWAENEIMSDLAMRTLKRLDYWHRTNTTSLPAFINQLVPTTVGEWLKTQRPKHRSGMTQAPERQAGRLKPPTDPNDRQAWEEYRRREQTLADSDVICEAADVFESRESLDGGNGLAAVGDTESYRRWSMPDGEGDSTRISAEYQQDMKALEYAVTARWGLEAWRRIVNRCMTSNRAMPLLREIRHWLQAHHERKRIDFDQYPYLTACATRKPAIGPDRRKNR</sequence>
<dbReference type="STRING" id="1437607.BISA_1354"/>
<gene>
    <name evidence="2" type="ORF">BISA_1354</name>
</gene>
<evidence type="ECO:0000313" key="2">
    <source>
        <dbReference type="EMBL" id="KFI93189.1"/>
    </source>
</evidence>
<accession>A0A087DCD9</accession>
<evidence type="ECO:0000256" key="1">
    <source>
        <dbReference type="SAM" id="MobiDB-lite"/>
    </source>
</evidence>
<feature type="region of interest" description="Disordered" evidence="1">
    <location>
        <begin position="93"/>
        <end position="121"/>
    </location>
</feature>